<name>A0A7W8VCN2_9ACTN</name>
<dbReference type="RefSeq" id="WP_184390322.1">
    <property type="nucleotide sequence ID" value="NZ_BAAAJD010000015.1"/>
</dbReference>
<keyword evidence="3" id="KW-1185">Reference proteome</keyword>
<organism evidence="2 3">
    <name type="scientific">Nocardiopsis composta</name>
    <dbReference type="NCBI Taxonomy" id="157465"/>
    <lineage>
        <taxon>Bacteria</taxon>
        <taxon>Bacillati</taxon>
        <taxon>Actinomycetota</taxon>
        <taxon>Actinomycetes</taxon>
        <taxon>Streptosporangiales</taxon>
        <taxon>Nocardiopsidaceae</taxon>
        <taxon>Nocardiopsis</taxon>
    </lineage>
</organism>
<dbReference type="NCBIfam" id="NF047509">
    <property type="entry name" value="Rv3131_FMN_oxido"/>
    <property type="match status" value="1"/>
</dbReference>
<evidence type="ECO:0000313" key="3">
    <source>
        <dbReference type="Proteomes" id="UP000572635"/>
    </source>
</evidence>
<dbReference type="Proteomes" id="UP000572635">
    <property type="component" value="Unassembled WGS sequence"/>
</dbReference>
<dbReference type="InterPro" id="IPR000415">
    <property type="entry name" value="Nitroreductase-like"/>
</dbReference>
<accession>A0A7W8VCN2</accession>
<comment type="caution">
    <text evidence="2">The sequence shown here is derived from an EMBL/GenBank/DDBJ whole genome shotgun (WGS) entry which is preliminary data.</text>
</comment>
<evidence type="ECO:0008006" key="4">
    <source>
        <dbReference type="Google" id="ProtNLM"/>
    </source>
</evidence>
<gene>
    <name evidence="2" type="ORF">HDA36_001239</name>
</gene>
<reference evidence="2 3" key="1">
    <citation type="submission" date="2020-08" db="EMBL/GenBank/DDBJ databases">
        <title>Sequencing the genomes of 1000 actinobacteria strains.</title>
        <authorList>
            <person name="Klenk H.-P."/>
        </authorList>
    </citation>
    <scope>NUCLEOTIDE SEQUENCE [LARGE SCALE GENOMIC DNA]</scope>
    <source>
        <strain evidence="2 3">DSM 44551</strain>
    </source>
</reference>
<evidence type="ECO:0000256" key="1">
    <source>
        <dbReference type="SAM" id="MobiDB-lite"/>
    </source>
</evidence>
<dbReference type="AlphaFoldDB" id="A0A7W8VCN2"/>
<protein>
    <recommendedName>
        <fullName evidence="4">Nitroreductase</fullName>
    </recommendedName>
</protein>
<proteinExistence type="predicted"/>
<dbReference type="GO" id="GO:0016491">
    <property type="term" value="F:oxidoreductase activity"/>
    <property type="evidence" value="ECO:0007669"/>
    <property type="project" value="InterPro"/>
</dbReference>
<dbReference type="EMBL" id="JACHDB010000001">
    <property type="protein sequence ID" value="MBB5431155.1"/>
    <property type="molecule type" value="Genomic_DNA"/>
</dbReference>
<feature type="region of interest" description="Disordered" evidence="1">
    <location>
        <begin position="191"/>
        <end position="226"/>
    </location>
</feature>
<evidence type="ECO:0000313" key="2">
    <source>
        <dbReference type="EMBL" id="MBB5431155.1"/>
    </source>
</evidence>
<dbReference type="Gene3D" id="3.40.109.10">
    <property type="entry name" value="NADH Oxidase"/>
    <property type="match status" value="1"/>
</dbReference>
<sequence length="330" mass="34917">MKTSSEHRFIGREPFEAALRAGECAPSVYGTRPWTISDTGGRISLRADPDRRLAAADPGSRELVISCGAALYNVRLALRAHGVRPRVALLPDPERPALLAEVRADGPAEPGVLERLLYGAVERRRTHRGTFLSDVGDVRLMRALSAAAAAEGAVLHLLTDDSAVRSLAGLVTAAEHLQRGERTRGEELARWVRPPGGPPGAGVRAEDFPPSEGAAETPFPGRDYGRGGVRGLLAPSGQATGTVAVLTTAEDGRPAHLAAGQALQRVLLTAAAGGVSAAFHTQPLEEPLLRAFLGERLCRGAHPQMVLRLGRTRPPERAQQDALQNALAGF</sequence>